<dbReference type="EMBL" id="CP033219">
    <property type="protein sequence ID" value="AZV79479.1"/>
    <property type="molecule type" value="Genomic_DNA"/>
</dbReference>
<dbReference type="RefSeq" id="WP_127750048.1">
    <property type="nucleotide sequence ID" value="NZ_CP033219.1"/>
</dbReference>
<dbReference type="AlphaFoldDB" id="A0A3T0N687"/>
<dbReference type="Proteomes" id="UP000283063">
    <property type="component" value="Chromosome"/>
</dbReference>
<name>A0A3T0N687_9RHOB</name>
<dbReference type="NCBIfam" id="NF038050">
    <property type="entry name" value="NrtS"/>
    <property type="match status" value="1"/>
</dbReference>
<keyword evidence="2" id="KW-1185">Reference proteome</keyword>
<sequence length="102" mass="11131">MTKAKVQKQTAPSVVHMITGDGTPQKALATALVVGTVLTLINHGDQMFAGEFPPVWKVLLTYLTPYCVTTWGAVTGKRAQWKLDFVLHQVSAHQTTRSGHES</sequence>
<reference evidence="1 2" key="1">
    <citation type="submission" date="2018-10" db="EMBL/GenBank/DDBJ databases">
        <title>Parasedimentitalea marina sp. nov., a psychrophilic bacterium isolated from deep seawater of the New Britain Trench.</title>
        <authorList>
            <person name="Cao J."/>
        </authorList>
    </citation>
    <scope>NUCLEOTIDE SEQUENCE [LARGE SCALE GENOMIC DNA]</scope>
    <source>
        <strain evidence="1 2">W43</strain>
    </source>
</reference>
<protein>
    <submittedName>
        <fullName evidence="1">Uncharacterized protein</fullName>
    </submittedName>
</protein>
<organism evidence="1 2">
    <name type="scientific">Parasedimentitalea marina</name>
    <dbReference type="NCBI Taxonomy" id="2483033"/>
    <lineage>
        <taxon>Bacteria</taxon>
        <taxon>Pseudomonadati</taxon>
        <taxon>Pseudomonadota</taxon>
        <taxon>Alphaproteobacteria</taxon>
        <taxon>Rhodobacterales</taxon>
        <taxon>Paracoccaceae</taxon>
        <taxon>Parasedimentitalea</taxon>
    </lineage>
</organism>
<evidence type="ECO:0000313" key="2">
    <source>
        <dbReference type="Proteomes" id="UP000283063"/>
    </source>
</evidence>
<gene>
    <name evidence="1" type="ORF">EBB79_17465</name>
</gene>
<dbReference type="InterPro" id="IPR047700">
    <property type="entry name" value="NrtS-like"/>
</dbReference>
<dbReference type="KEGG" id="sedi:EBB79_17465"/>
<proteinExistence type="predicted"/>
<evidence type="ECO:0000313" key="1">
    <source>
        <dbReference type="EMBL" id="AZV79479.1"/>
    </source>
</evidence>
<dbReference type="OrthoDB" id="282896at2"/>
<accession>A0A3T0N687</accession>